<proteinExistence type="predicted"/>
<name>A0AA46TGU7_9ACTN</name>
<dbReference type="InterPro" id="IPR016584">
    <property type="entry name" value="MeTrfase_VrtF"/>
</dbReference>
<organism evidence="2 3">
    <name type="scientific">Solicola gregarius</name>
    <dbReference type="NCBI Taxonomy" id="2908642"/>
    <lineage>
        <taxon>Bacteria</taxon>
        <taxon>Bacillati</taxon>
        <taxon>Actinomycetota</taxon>
        <taxon>Actinomycetes</taxon>
        <taxon>Propionibacteriales</taxon>
        <taxon>Nocardioidaceae</taxon>
        <taxon>Solicola</taxon>
    </lineage>
</organism>
<dbReference type="Proteomes" id="UP001164390">
    <property type="component" value="Chromosome"/>
</dbReference>
<dbReference type="AlphaFoldDB" id="A0AA46TGU7"/>
<evidence type="ECO:0000313" key="3">
    <source>
        <dbReference type="Proteomes" id="UP001164390"/>
    </source>
</evidence>
<sequence length="224" mass="23913">MTEQAEEVRRGAAVYSKRVLGFYDVFVVRISSTYVWRCHRDRMVELYDQNLGARHLDVGPGTGWYLANAHTNPDAAITLLDMNTNSLSNASARLADSAPSTVVANVLDPLPNDIGPFDSIGANYVFHCVPGSWADKGVAFGHLAAKLASGGVLFGGTILGRGVQHNAAGRRLMAIYNGKGIFHNSDDDAEGLEDALRQHFAEVTIDIVGTVALFRAAGPKAAGT</sequence>
<evidence type="ECO:0000259" key="1">
    <source>
        <dbReference type="Pfam" id="PF08242"/>
    </source>
</evidence>
<keyword evidence="2" id="KW-0489">Methyltransferase</keyword>
<dbReference type="EMBL" id="CP094970">
    <property type="protein sequence ID" value="UYM05107.1"/>
    <property type="molecule type" value="Genomic_DNA"/>
</dbReference>
<dbReference type="CDD" id="cd02440">
    <property type="entry name" value="AdoMet_MTases"/>
    <property type="match status" value="1"/>
</dbReference>
<gene>
    <name evidence="2" type="ORF">L0C25_21710</name>
</gene>
<reference evidence="2" key="1">
    <citation type="submission" date="2022-01" db="EMBL/GenBank/DDBJ databases">
        <title>Nocardioidaceae gen. sp. A5X3R13.</title>
        <authorList>
            <person name="Lopez Marin M.A."/>
            <person name="Uhlik O."/>
        </authorList>
    </citation>
    <scope>NUCLEOTIDE SEQUENCE</scope>
    <source>
        <strain evidence="2">A5X3R13</strain>
    </source>
</reference>
<protein>
    <submittedName>
        <fullName evidence="2">Class I SAM-dependent methyltransferase</fullName>
    </submittedName>
</protein>
<dbReference type="Pfam" id="PF08242">
    <property type="entry name" value="Methyltransf_12"/>
    <property type="match status" value="1"/>
</dbReference>
<dbReference type="KEGG" id="sgrg:L0C25_21710"/>
<dbReference type="PIRSF" id="PIRSF011491">
    <property type="entry name" value="Mtase_YbcY_prd"/>
    <property type="match status" value="1"/>
</dbReference>
<dbReference type="GO" id="GO:0032259">
    <property type="term" value="P:methylation"/>
    <property type="evidence" value="ECO:0007669"/>
    <property type="project" value="UniProtKB-KW"/>
</dbReference>
<dbReference type="RefSeq" id="WP_271633878.1">
    <property type="nucleotide sequence ID" value="NZ_CP094970.1"/>
</dbReference>
<keyword evidence="2" id="KW-0808">Transferase</keyword>
<dbReference type="InterPro" id="IPR029063">
    <property type="entry name" value="SAM-dependent_MTases_sf"/>
</dbReference>
<evidence type="ECO:0000313" key="2">
    <source>
        <dbReference type="EMBL" id="UYM05107.1"/>
    </source>
</evidence>
<dbReference type="SUPFAM" id="SSF53335">
    <property type="entry name" value="S-adenosyl-L-methionine-dependent methyltransferases"/>
    <property type="match status" value="1"/>
</dbReference>
<feature type="domain" description="Methyltransferase type 12" evidence="1">
    <location>
        <begin position="56"/>
        <end position="153"/>
    </location>
</feature>
<dbReference type="GO" id="GO:0008168">
    <property type="term" value="F:methyltransferase activity"/>
    <property type="evidence" value="ECO:0007669"/>
    <property type="project" value="UniProtKB-KW"/>
</dbReference>
<dbReference type="InterPro" id="IPR013217">
    <property type="entry name" value="Methyltransf_12"/>
</dbReference>
<accession>A0AA46TGU7</accession>
<dbReference type="Gene3D" id="3.40.50.150">
    <property type="entry name" value="Vaccinia Virus protein VP39"/>
    <property type="match status" value="1"/>
</dbReference>
<keyword evidence="3" id="KW-1185">Reference proteome</keyword>